<proteinExistence type="predicted"/>
<dbReference type="Proteomes" id="UP000182100">
    <property type="component" value="Unassembled WGS sequence"/>
</dbReference>
<sequence>MDPHEQNGPSMNEVHVRVGLYRNRYHTDTSCPALNGKPETFGGVERMPREEAEAQGLGPCRTCET</sequence>
<evidence type="ECO:0000313" key="1">
    <source>
        <dbReference type="EMBL" id="SDD65872.1"/>
    </source>
</evidence>
<organism evidence="1 2">
    <name type="scientific">Streptomyces prasinopilosus</name>
    <dbReference type="NCBI Taxonomy" id="67344"/>
    <lineage>
        <taxon>Bacteria</taxon>
        <taxon>Bacillati</taxon>
        <taxon>Actinomycetota</taxon>
        <taxon>Actinomycetes</taxon>
        <taxon>Kitasatosporales</taxon>
        <taxon>Streptomycetaceae</taxon>
        <taxon>Streptomyces</taxon>
    </lineage>
</organism>
<evidence type="ECO:0008006" key="3">
    <source>
        <dbReference type="Google" id="ProtNLM"/>
    </source>
</evidence>
<reference evidence="2" key="1">
    <citation type="submission" date="2016-10" db="EMBL/GenBank/DDBJ databases">
        <authorList>
            <person name="Varghese N."/>
            <person name="Submissions S."/>
        </authorList>
    </citation>
    <scope>NUCLEOTIDE SEQUENCE [LARGE SCALE GENOMIC DNA]</scope>
    <source>
        <strain evidence="2">CGMCC 4.3504</strain>
    </source>
</reference>
<keyword evidence="2" id="KW-1185">Reference proteome</keyword>
<accession>A0A1G6WJ22</accession>
<name>A0A1G6WJ22_9ACTN</name>
<dbReference type="EMBL" id="FMZK01000010">
    <property type="protein sequence ID" value="SDD65872.1"/>
    <property type="molecule type" value="Genomic_DNA"/>
</dbReference>
<protein>
    <recommendedName>
        <fullName evidence="3">Ada DNA repair metal-binding domain-containing protein</fullName>
    </recommendedName>
</protein>
<dbReference type="AlphaFoldDB" id="A0A1G6WJ22"/>
<evidence type="ECO:0000313" key="2">
    <source>
        <dbReference type="Proteomes" id="UP000182100"/>
    </source>
</evidence>
<gene>
    <name evidence="1" type="ORF">SAMN05216505_110124</name>
</gene>